<dbReference type="PIRSF" id="PIRSF000429">
    <property type="entry name" value="Ac-CoA_Ac_transf"/>
    <property type="match status" value="1"/>
</dbReference>
<name>M4Z423_9BRAD</name>
<dbReference type="NCBIfam" id="TIGR01930">
    <property type="entry name" value="AcCoA-C-Actrans"/>
    <property type="match status" value="1"/>
</dbReference>
<dbReference type="HOGENOM" id="CLU_031026_2_3_5"/>
<dbReference type="PROSITE" id="PS00737">
    <property type="entry name" value="THIOLASE_2"/>
    <property type="match status" value="1"/>
</dbReference>
<dbReference type="eggNOG" id="COG0183">
    <property type="taxonomic scope" value="Bacteria"/>
</dbReference>
<dbReference type="AlphaFoldDB" id="M4Z423"/>
<dbReference type="InterPro" id="IPR020610">
    <property type="entry name" value="Thiolase_AS"/>
</dbReference>
<dbReference type="EMBL" id="AP012603">
    <property type="protein sequence ID" value="BAM88133.1"/>
    <property type="molecule type" value="Genomic_DNA"/>
</dbReference>
<proteinExistence type="inferred from homology"/>
<gene>
    <name evidence="8" type="ORF">S58_21270</name>
</gene>
<dbReference type="InterPro" id="IPR020617">
    <property type="entry name" value="Thiolase_C"/>
</dbReference>
<dbReference type="Gene3D" id="3.40.47.10">
    <property type="match status" value="2"/>
</dbReference>
<evidence type="ECO:0000256" key="3">
    <source>
        <dbReference type="ARBA" id="ARBA00023315"/>
    </source>
</evidence>
<dbReference type="Pfam" id="PF02803">
    <property type="entry name" value="Thiolase_C"/>
    <property type="match status" value="1"/>
</dbReference>
<dbReference type="Proteomes" id="UP000011841">
    <property type="component" value="Chromosome"/>
</dbReference>
<dbReference type="InterPro" id="IPR002155">
    <property type="entry name" value="Thiolase"/>
</dbReference>
<comment type="similarity">
    <text evidence="1 5">Belongs to the thiolase-like superfamily. Thiolase family.</text>
</comment>
<dbReference type="OrthoDB" id="9764638at2"/>
<evidence type="ECO:0000256" key="2">
    <source>
        <dbReference type="ARBA" id="ARBA00022679"/>
    </source>
</evidence>
<dbReference type="GeneID" id="301816034"/>
<dbReference type="InterPro" id="IPR020616">
    <property type="entry name" value="Thiolase_N"/>
</dbReference>
<evidence type="ECO:0000259" key="7">
    <source>
        <dbReference type="Pfam" id="PF02803"/>
    </source>
</evidence>
<dbReference type="PATRIC" id="fig|1245469.3.peg.2179"/>
<evidence type="ECO:0000256" key="5">
    <source>
        <dbReference type="RuleBase" id="RU003557"/>
    </source>
</evidence>
<keyword evidence="2 5" id="KW-0808">Transferase</keyword>
<feature type="active site" description="Proton acceptor" evidence="4">
    <location>
        <position position="388"/>
    </location>
</feature>
<dbReference type="PROSITE" id="PS00098">
    <property type="entry name" value="THIOLASE_1"/>
    <property type="match status" value="1"/>
</dbReference>
<dbReference type="InterPro" id="IPR016039">
    <property type="entry name" value="Thiolase-like"/>
</dbReference>
<dbReference type="PANTHER" id="PTHR43365:SF1">
    <property type="entry name" value="ACETYL-COA C-ACYLTRANSFERASE"/>
    <property type="match status" value="1"/>
</dbReference>
<evidence type="ECO:0000256" key="1">
    <source>
        <dbReference type="ARBA" id="ARBA00010982"/>
    </source>
</evidence>
<dbReference type="STRING" id="1245469.S58_21270"/>
<keyword evidence="9" id="KW-1185">Reference proteome</keyword>
<sequence>MSEAIIFDAIRTPRGKGRRDGALYEVGPVQLLAGLMQELERRTEIDTALINDVLIGCVQPYGEQGGVIAKTAALAAGWSWTGPGLQLNRYCGSGLDAVNLAAQKIRSGWDDLIVAGGVESMSRMGIGAAPSVRDYQPRLSFELKMIPQGVSADLLATLDGRAREDVDAYALRSQQLAAQARAEGRFDGSLVPVRDINGVVLLAADDAIRADATMEGLAKLKPSFAEMGEFGGFDAIAMSKYPQVEEIRHVHTAGNSSGIVDGAALMLIGSAEKGSELGLRPRARIIATAALGVEPTIMLIGPAPVAEAALRKAGLSFEDIDLYEVNEAFASVVLRFLDETKVPLAKVNVNGGAIALGHPLGASGCVLVGTLLDELERRELKRGLVTLCAADGMGVAAVIERV</sequence>
<dbReference type="Pfam" id="PF00108">
    <property type="entry name" value="Thiolase_N"/>
    <property type="match status" value="1"/>
</dbReference>
<dbReference type="PROSITE" id="PS00099">
    <property type="entry name" value="THIOLASE_3"/>
    <property type="match status" value="1"/>
</dbReference>
<protein>
    <submittedName>
        <fullName evidence="8">Beta-ketoadipyl CoA thiolase</fullName>
    </submittedName>
</protein>
<dbReference type="RefSeq" id="WP_015665259.1">
    <property type="nucleotide sequence ID" value="NC_020453.1"/>
</dbReference>
<reference evidence="8 9" key="1">
    <citation type="journal article" date="2013" name="Appl. Environ. Microbiol.">
        <title>Genome analysis suggests that the soil oligotrophic bacterium Agromonas oligotrophica (Bradyrhizobium oligotrophicum) is a nitrogen-fixing symbiont of Aeschynomene indica.</title>
        <authorList>
            <person name="Okubo T."/>
            <person name="Fukushima S."/>
            <person name="Itakura M."/>
            <person name="Oshima K."/>
            <person name="Longtonglang A."/>
            <person name="Teaumroong N."/>
            <person name="Mitsui H."/>
            <person name="Hattori M."/>
            <person name="Hattori R."/>
            <person name="Hattori T."/>
            <person name="Minamisawa K."/>
        </authorList>
    </citation>
    <scope>NUCLEOTIDE SEQUENCE [LARGE SCALE GENOMIC DNA]</scope>
    <source>
        <strain evidence="8 9">S58</strain>
    </source>
</reference>
<accession>M4Z423</accession>
<dbReference type="InterPro" id="IPR020615">
    <property type="entry name" value="Thiolase_acyl_enz_int_AS"/>
</dbReference>
<dbReference type="PANTHER" id="PTHR43365">
    <property type="entry name" value="BLR7806 PROTEIN"/>
    <property type="match status" value="1"/>
</dbReference>
<evidence type="ECO:0000256" key="4">
    <source>
        <dbReference type="PIRSR" id="PIRSR000429-1"/>
    </source>
</evidence>
<dbReference type="NCBIfam" id="NF006090">
    <property type="entry name" value="PRK08242.1"/>
    <property type="match status" value="1"/>
</dbReference>
<dbReference type="KEGG" id="aol:S58_21270"/>
<dbReference type="InterPro" id="IPR020613">
    <property type="entry name" value="Thiolase_CS"/>
</dbReference>
<feature type="active site" description="Proton acceptor" evidence="4">
    <location>
        <position position="358"/>
    </location>
</feature>
<keyword evidence="3 5" id="KW-0012">Acyltransferase</keyword>
<organism evidence="8 9">
    <name type="scientific">Bradyrhizobium oligotrophicum S58</name>
    <dbReference type="NCBI Taxonomy" id="1245469"/>
    <lineage>
        <taxon>Bacteria</taxon>
        <taxon>Pseudomonadati</taxon>
        <taxon>Pseudomonadota</taxon>
        <taxon>Alphaproteobacteria</taxon>
        <taxon>Hyphomicrobiales</taxon>
        <taxon>Nitrobacteraceae</taxon>
        <taxon>Bradyrhizobium</taxon>
    </lineage>
</organism>
<evidence type="ECO:0000259" key="6">
    <source>
        <dbReference type="Pfam" id="PF00108"/>
    </source>
</evidence>
<evidence type="ECO:0000313" key="8">
    <source>
        <dbReference type="EMBL" id="BAM88133.1"/>
    </source>
</evidence>
<feature type="active site" description="Acyl-thioester intermediate" evidence="4">
    <location>
        <position position="91"/>
    </location>
</feature>
<dbReference type="GO" id="GO:0003988">
    <property type="term" value="F:acetyl-CoA C-acyltransferase activity"/>
    <property type="evidence" value="ECO:0007669"/>
    <property type="project" value="UniProtKB-ARBA"/>
</dbReference>
<dbReference type="CDD" id="cd00751">
    <property type="entry name" value="thiolase"/>
    <property type="match status" value="1"/>
</dbReference>
<evidence type="ECO:0000313" key="9">
    <source>
        <dbReference type="Proteomes" id="UP000011841"/>
    </source>
</evidence>
<feature type="domain" description="Thiolase C-terminal" evidence="7">
    <location>
        <begin position="280"/>
        <end position="401"/>
    </location>
</feature>
<feature type="domain" description="Thiolase N-terminal" evidence="6">
    <location>
        <begin position="5"/>
        <end position="270"/>
    </location>
</feature>
<dbReference type="SUPFAM" id="SSF53901">
    <property type="entry name" value="Thiolase-like"/>
    <property type="match status" value="2"/>
</dbReference>